<feature type="non-terminal residue" evidence="2">
    <location>
        <position position="1"/>
    </location>
</feature>
<evidence type="ECO:0000313" key="3">
    <source>
        <dbReference type="Proteomes" id="UP000324800"/>
    </source>
</evidence>
<sequence length="246" mass="26449">LDQKAGKPAELDASGVNKLDYQVYCSPKVGGFYMNWGRPSVMLGYLYNYIPKPEGWIYQNRPGYGKPQNCSNPRFMPYPWNGYCIYGLGISYPEQKCYTIQIGANVTNSVFATLFKIWCGGTSACLVTSDACKVRALQSRICACAIGFAQKSIVNAFRPVSSSMNLMIKYCISCIGGVLRAGPASASVTVISRSLANTLVSLLFASLSSISGQLGVMLRPAPSQRDGQLNGAPSPSGPHGNLKIKG</sequence>
<accession>A0A5J4U575</accession>
<proteinExistence type="predicted"/>
<name>A0A5J4U575_9EUKA</name>
<dbReference type="AlphaFoldDB" id="A0A5J4U575"/>
<reference evidence="2 3" key="1">
    <citation type="submission" date="2019-03" db="EMBL/GenBank/DDBJ databases">
        <title>Single cell metagenomics reveals metabolic interactions within the superorganism composed of flagellate Streblomastix strix and complex community of Bacteroidetes bacteria on its surface.</title>
        <authorList>
            <person name="Treitli S.C."/>
            <person name="Kolisko M."/>
            <person name="Husnik F."/>
            <person name="Keeling P."/>
            <person name="Hampl V."/>
        </authorList>
    </citation>
    <scope>NUCLEOTIDE SEQUENCE [LARGE SCALE GENOMIC DNA]</scope>
    <source>
        <strain evidence="2">ST1C</strain>
    </source>
</reference>
<gene>
    <name evidence="2" type="ORF">EZS28_038497</name>
</gene>
<evidence type="ECO:0000256" key="1">
    <source>
        <dbReference type="SAM" id="MobiDB-lite"/>
    </source>
</evidence>
<dbReference type="Proteomes" id="UP000324800">
    <property type="component" value="Unassembled WGS sequence"/>
</dbReference>
<dbReference type="EMBL" id="SNRW01019869">
    <property type="protein sequence ID" value="KAA6365976.1"/>
    <property type="molecule type" value="Genomic_DNA"/>
</dbReference>
<feature type="region of interest" description="Disordered" evidence="1">
    <location>
        <begin position="223"/>
        <end position="246"/>
    </location>
</feature>
<protein>
    <submittedName>
        <fullName evidence="2">Uncharacterized protein</fullName>
    </submittedName>
</protein>
<organism evidence="2 3">
    <name type="scientific">Streblomastix strix</name>
    <dbReference type="NCBI Taxonomy" id="222440"/>
    <lineage>
        <taxon>Eukaryota</taxon>
        <taxon>Metamonada</taxon>
        <taxon>Preaxostyla</taxon>
        <taxon>Oxymonadida</taxon>
        <taxon>Streblomastigidae</taxon>
        <taxon>Streblomastix</taxon>
    </lineage>
</organism>
<evidence type="ECO:0000313" key="2">
    <source>
        <dbReference type="EMBL" id="KAA6365976.1"/>
    </source>
</evidence>
<comment type="caution">
    <text evidence="2">The sequence shown here is derived from an EMBL/GenBank/DDBJ whole genome shotgun (WGS) entry which is preliminary data.</text>
</comment>